<evidence type="ECO:0000256" key="1">
    <source>
        <dbReference type="SAM" id="MobiDB-lite"/>
    </source>
</evidence>
<evidence type="ECO:0008006" key="4">
    <source>
        <dbReference type="Google" id="ProtNLM"/>
    </source>
</evidence>
<feature type="compositionally biased region" description="Basic and acidic residues" evidence="1">
    <location>
        <begin position="561"/>
        <end position="578"/>
    </location>
</feature>
<feature type="region of interest" description="Disordered" evidence="1">
    <location>
        <begin position="490"/>
        <end position="532"/>
    </location>
</feature>
<dbReference type="AlphaFoldDB" id="E0S9N8"/>
<dbReference type="OrthoDB" id="4699125at2759"/>
<gene>
    <name evidence="2" type="ORF">Eint_100970</name>
</gene>
<organism evidence="2 3">
    <name type="scientific">Encephalitozoon intestinalis (strain ATCC 50506)</name>
    <name type="common">Microsporidian parasite</name>
    <name type="synonym">Septata intestinalis</name>
    <dbReference type="NCBI Taxonomy" id="876142"/>
    <lineage>
        <taxon>Eukaryota</taxon>
        <taxon>Fungi</taxon>
        <taxon>Fungi incertae sedis</taxon>
        <taxon>Microsporidia</taxon>
        <taxon>Unikaryonidae</taxon>
        <taxon>Encephalitozoon</taxon>
    </lineage>
</organism>
<feature type="compositionally biased region" description="Basic and acidic residues" evidence="1">
    <location>
        <begin position="490"/>
        <end position="504"/>
    </location>
</feature>
<proteinExistence type="predicted"/>
<evidence type="ECO:0000313" key="2">
    <source>
        <dbReference type="EMBL" id="ADM12423.1"/>
    </source>
</evidence>
<dbReference type="InterPro" id="IPR011989">
    <property type="entry name" value="ARM-like"/>
</dbReference>
<reference evidence="2 3" key="1">
    <citation type="journal article" date="2010" name="Nat. Commun.">
        <title>The complete sequence of the smallest known nuclear genome from the microsporidian Encephalitozoon intestinalis.</title>
        <authorList>
            <person name="Corradi N."/>
            <person name="Pombert J.-F."/>
            <person name="Farinelli L."/>
            <person name="Didier E.S."/>
            <person name="Keeling P.J."/>
        </authorList>
    </citation>
    <scope>NUCLEOTIDE SEQUENCE [LARGE SCALE GENOMIC DNA]</scope>
    <source>
        <strain evidence="2 3">ATCC 50506</strain>
    </source>
</reference>
<dbReference type="GeneID" id="9699488"/>
<feature type="region of interest" description="Disordered" evidence="1">
    <location>
        <begin position="554"/>
        <end position="584"/>
    </location>
</feature>
<dbReference type="VEuPathDB" id="MicrosporidiaDB:Eint_100970"/>
<feature type="region of interest" description="Disordered" evidence="1">
    <location>
        <begin position="443"/>
        <end position="465"/>
    </location>
</feature>
<name>E0S9N8_ENCIT</name>
<dbReference type="EMBL" id="CP001951">
    <property type="protein sequence ID" value="ADM12423.1"/>
    <property type="molecule type" value="Genomic_DNA"/>
</dbReference>
<reference evidence="2 3" key="2">
    <citation type="journal article" date="2012" name="Proc. Natl. Acad. Sci. U.S.A.">
        <title>Gain and loss of multiple functionally related, horizontally transferred genes in the reduced genomes of two microsporidian parasites.</title>
        <authorList>
            <person name="Pombert J.-F."/>
            <person name="Selman M."/>
            <person name="Burki F."/>
            <person name="Bardell F.T."/>
            <person name="Farinelli L."/>
            <person name="Solter L.F."/>
            <person name="Whitman D.W."/>
            <person name="Weiss L.M."/>
            <person name="Corradi N."/>
            <person name="Keeling P.J."/>
        </authorList>
    </citation>
    <scope>NUCLEOTIDE SEQUENCE [LARGE SCALE GENOMIC DNA]</scope>
    <source>
        <strain evidence="2 3">ATCC 50506</strain>
    </source>
</reference>
<evidence type="ECO:0000313" key="3">
    <source>
        <dbReference type="Proteomes" id="UP000002313"/>
    </source>
</evidence>
<dbReference type="KEGG" id="ein:Eint_100970"/>
<protein>
    <recommendedName>
        <fullName evidence="4">CLASP N-terminal domain-containing protein</fullName>
    </recommendedName>
</protein>
<dbReference type="Gene3D" id="1.25.10.10">
    <property type="entry name" value="Leucine-rich Repeat Variant"/>
    <property type="match status" value="1"/>
</dbReference>
<dbReference type="HOGENOM" id="CLU_446242_0_0_1"/>
<dbReference type="RefSeq" id="XP_003073783.1">
    <property type="nucleotide sequence ID" value="XM_003073737.1"/>
</dbReference>
<sequence length="601" mass="67422">MILDEIVKEAAALQLRKEDENTWSRVNDVLMRLSGAVVGPEDVRRVLESVSDLIVRSMQSDRSRLAGTALGFLKNCICILGNEFGMAGQYLVPLAKVCGKSSKVFYSRGEEVLVELCKRVNIKGHARFFSEYCGSANKNVRLAIFRGIEAWGSESGKIEGLENLVIKGREDAFSEVREVCKRMMEKFSIGERKEGCFRRQRLEESLESGVKKGPVRMARMPVRGGYGGMEGIGAREMEKKELAPKFSPARKQTKTGDKDYDKIRELSRQVKDIAEDIRPNVGAEKSSSGRIRTKIKEMFSRGSDKAGTVYPESKVEIPKEVMNHEDLTPVRLDKYLSRYREEYGRLIPKNITGVSNGFEVEDTELGEEFLEAKEVSDEDKARIGETKEEDKLNGSCEEKKERIVVGNESFDEEMGHDLEGGDEVCAELEIGELSKSLANISINEGDVEDKPHSDGDGMLSEASGNPYENLVEGQEMESSLKEYTIMDSGKLEEHKENNRDESRLCRGSGASIGESTISIDSEVENQRKERKKGCRNALEMMKGNRFAGFLELSESSEEETVFSRRQGERKEGVEKQDADNTGDFTAMDSLVEVRRGVFRKK</sequence>
<keyword evidence="3" id="KW-1185">Reference proteome</keyword>
<accession>E0S9N8</accession>
<dbReference type="Proteomes" id="UP000002313">
    <property type="component" value="Chromosome X"/>
</dbReference>